<dbReference type="CDD" id="cd12797">
    <property type="entry name" value="M23_peptidase"/>
    <property type="match status" value="1"/>
</dbReference>
<dbReference type="InterPro" id="IPR011055">
    <property type="entry name" value="Dup_hybrid_motif"/>
</dbReference>
<reference evidence="2 3" key="1">
    <citation type="submission" date="2019-05" db="EMBL/GenBank/DDBJ databases">
        <title>Nesterenkonia sp. GY074 isolated from the Southern Atlantic Ocean.</title>
        <authorList>
            <person name="Zhang G."/>
        </authorList>
    </citation>
    <scope>NUCLEOTIDE SEQUENCE [LARGE SCALE GENOMIC DNA]</scope>
    <source>
        <strain evidence="2 3">GY074</strain>
    </source>
</reference>
<dbReference type="InterPro" id="IPR016047">
    <property type="entry name" value="M23ase_b-sheet_dom"/>
</dbReference>
<feature type="domain" description="M23ase beta-sheet core" evidence="1">
    <location>
        <begin position="76"/>
        <end position="172"/>
    </location>
</feature>
<dbReference type="InterPro" id="IPR050570">
    <property type="entry name" value="Cell_wall_metabolism_enzyme"/>
</dbReference>
<dbReference type="PANTHER" id="PTHR21666">
    <property type="entry name" value="PEPTIDASE-RELATED"/>
    <property type="match status" value="1"/>
</dbReference>
<dbReference type="Gene3D" id="2.70.70.10">
    <property type="entry name" value="Glucose Permease (Domain IIA)"/>
    <property type="match status" value="1"/>
</dbReference>
<evidence type="ECO:0000313" key="3">
    <source>
        <dbReference type="Proteomes" id="UP000310458"/>
    </source>
</evidence>
<evidence type="ECO:0000259" key="1">
    <source>
        <dbReference type="Pfam" id="PF01551"/>
    </source>
</evidence>
<name>A0A5R9BCL5_9MICC</name>
<comment type="caution">
    <text evidence="2">The sequence shown here is derived from an EMBL/GenBank/DDBJ whole genome shotgun (WGS) entry which is preliminary data.</text>
</comment>
<dbReference type="EMBL" id="VAVZ01000016">
    <property type="protein sequence ID" value="TLP97580.1"/>
    <property type="molecule type" value="Genomic_DNA"/>
</dbReference>
<sequence length="190" mass="20263">MTLEQPTTTPAPFPDSGRPVLWWPRPRQLLVLLLLVCALFGVPPASAQHGHPHWLPPVDGDVVKEFAAPPAPWAAGHRGVDLAASDGVEIRSPADGVVSFSGVVVDREVLSINHGGGYISSFEPVESELEVGDSVTEGQPVAALGTYDDGSHHCDSPCLHWGVRLFGEYINPLLMLGELEPSVLLPLDNS</sequence>
<evidence type="ECO:0000313" key="2">
    <source>
        <dbReference type="EMBL" id="TLP97580.1"/>
    </source>
</evidence>
<accession>A0A5R9BCL5</accession>
<dbReference type="SUPFAM" id="SSF51261">
    <property type="entry name" value="Duplicated hybrid motif"/>
    <property type="match status" value="1"/>
</dbReference>
<dbReference type="OrthoDB" id="5245088at2"/>
<proteinExistence type="predicted"/>
<dbReference type="PANTHER" id="PTHR21666:SF270">
    <property type="entry name" value="MUREIN HYDROLASE ACTIVATOR ENVC"/>
    <property type="match status" value="1"/>
</dbReference>
<dbReference type="AlphaFoldDB" id="A0A5R9BCL5"/>
<dbReference type="Pfam" id="PF01551">
    <property type="entry name" value="Peptidase_M23"/>
    <property type="match status" value="1"/>
</dbReference>
<organism evidence="2 3">
    <name type="scientific">Nesterenkonia salmonea</name>
    <dbReference type="NCBI Taxonomy" id="1804987"/>
    <lineage>
        <taxon>Bacteria</taxon>
        <taxon>Bacillati</taxon>
        <taxon>Actinomycetota</taxon>
        <taxon>Actinomycetes</taxon>
        <taxon>Micrococcales</taxon>
        <taxon>Micrococcaceae</taxon>
        <taxon>Nesterenkonia</taxon>
    </lineage>
</organism>
<keyword evidence="3" id="KW-1185">Reference proteome</keyword>
<protein>
    <submittedName>
        <fullName evidence="2">M23 family metallopeptidase</fullName>
    </submittedName>
</protein>
<dbReference type="GO" id="GO:0004222">
    <property type="term" value="F:metalloendopeptidase activity"/>
    <property type="evidence" value="ECO:0007669"/>
    <property type="project" value="TreeGrafter"/>
</dbReference>
<gene>
    <name evidence="2" type="ORF">FEF26_07300</name>
</gene>
<dbReference type="Proteomes" id="UP000310458">
    <property type="component" value="Unassembled WGS sequence"/>
</dbReference>